<dbReference type="CDD" id="cd00093">
    <property type="entry name" value="HTH_XRE"/>
    <property type="match status" value="1"/>
</dbReference>
<evidence type="ECO:0000259" key="1">
    <source>
        <dbReference type="PROSITE" id="PS50943"/>
    </source>
</evidence>
<organism evidence="2">
    <name type="scientific">marine sediment metagenome</name>
    <dbReference type="NCBI Taxonomy" id="412755"/>
    <lineage>
        <taxon>unclassified sequences</taxon>
        <taxon>metagenomes</taxon>
        <taxon>ecological metagenomes</taxon>
    </lineage>
</organism>
<evidence type="ECO:0000313" key="2">
    <source>
        <dbReference type="EMBL" id="KKN31810.1"/>
    </source>
</evidence>
<proteinExistence type="predicted"/>
<gene>
    <name evidence="2" type="ORF">LCGC14_0820000</name>
</gene>
<feature type="domain" description="HTH cro/C1-type" evidence="1">
    <location>
        <begin position="141"/>
        <end position="191"/>
    </location>
</feature>
<dbReference type="GO" id="GO:0003677">
    <property type="term" value="F:DNA binding"/>
    <property type="evidence" value="ECO:0007669"/>
    <property type="project" value="InterPro"/>
</dbReference>
<dbReference type="SMART" id="SM00530">
    <property type="entry name" value="HTH_XRE"/>
    <property type="match status" value="1"/>
</dbReference>
<dbReference type="InterPro" id="IPR001387">
    <property type="entry name" value="Cro/C1-type_HTH"/>
</dbReference>
<sequence>MSEQWTQERPRWCPHTDCVFQRRAMDAMCGGELPESTEHDGGENTHRFCLNGAADDGGVFDLQVNATDLDWLRWIFDALDGKRTSWLSGRAEPTQATAGDKPEQKTNEELAASLKEKFGKVPKWFQRYASVPIGTRIMANRKKAGLTQIQLAARNGCRQSTISQIESGERNPSYGLAERLLESCGARLVVSREGDEPEGAREALKKIEKLASKYGPTREIWE</sequence>
<dbReference type="SUPFAM" id="SSF47413">
    <property type="entry name" value="lambda repressor-like DNA-binding domains"/>
    <property type="match status" value="1"/>
</dbReference>
<dbReference type="PROSITE" id="PS50943">
    <property type="entry name" value="HTH_CROC1"/>
    <property type="match status" value="1"/>
</dbReference>
<dbReference type="AlphaFoldDB" id="A0A0F9PJ29"/>
<accession>A0A0F9PJ29</accession>
<protein>
    <recommendedName>
        <fullName evidence="1">HTH cro/C1-type domain-containing protein</fullName>
    </recommendedName>
</protein>
<dbReference type="InterPro" id="IPR010982">
    <property type="entry name" value="Lambda_DNA-bd_dom_sf"/>
</dbReference>
<name>A0A0F9PJ29_9ZZZZ</name>
<feature type="non-terminal residue" evidence="2">
    <location>
        <position position="222"/>
    </location>
</feature>
<dbReference type="Pfam" id="PF01381">
    <property type="entry name" value="HTH_3"/>
    <property type="match status" value="1"/>
</dbReference>
<dbReference type="EMBL" id="LAZR01002300">
    <property type="protein sequence ID" value="KKN31810.1"/>
    <property type="molecule type" value="Genomic_DNA"/>
</dbReference>
<comment type="caution">
    <text evidence="2">The sequence shown here is derived from an EMBL/GenBank/DDBJ whole genome shotgun (WGS) entry which is preliminary data.</text>
</comment>
<reference evidence="2" key="1">
    <citation type="journal article" date="2015" name="Nature">
        <title>Complex archaea that bridge the gap between prokaryotes and eukaryotes.</title>
        <authorList>
            <person name="Spang A."/>
            <person name="Saw J.H."/>
            <person name="Jorgensen S.L."/>
            <person name="Zaremba-Niedzwiedzka K."/>
            <person name="Martijn J."/>
            <person name="Lind A.E."/>
            <person name="van Eijk R."/>
            <person name="Schleper C."/>
            <person name="Guy L."/>
            <person name="Ettema T.J."/>
        </authorList>
    </citation>
    <scope>NUCLEOTIDE SEQUENCE</scope>
</reference>
<dbReference type="Gene3D" id="1.10.260.40">
    <property type="entry name" value="lambda repressor-like DNA-binding domains"/>
    <property type="match status" value="1"/>
</dbReference>